<feature type="region of interest" description="Disordered" evidence="6">
    <location>
        <begin position="1"/>
        <end position="44"/>
    </location>
</feature>
<feature type="region of interest" description="Disordered" evidence="6">
    <location>
        <begin position="1815"/>
        <end position="1858"/>
    </location>
</feature>
<gene>
    <name evidence="8" type="ORF">DBV15_03481</name>
</gene>
<name>A0A4S2KZH0_9HYME</name>
<feature type="compositionally biased region" description="Polar residues" evidence="6">
    <location>
        <begin position="1643"/>
        <end position="1655"/>
    </location>
</feature>
<feature type="compositionally biased region" description="Low complexity" evidence="6">
    <location>
        <begin position="637"/>
        <end position="650"/>
    </location>
</feature>
<dbReference type="PANTHER" id="PTHR24379:SF121">
    <property type="entry name" value="C2H2-TYPE DOMAIN-CONTAINING PROTEIN"/>
    <property type="match status" value="1"/>
</dbReference>
<evidence type="ECO:0000256" key="4">
    <source>
        <dbReference type="ARBA" id="ARBA00022833"/>
    </source>
</evidence>
<feature type="region of interest" description="Disordered" evidence="6">
    <location>
        <begin position="637"/>
        <end position="710"/>
    </location>
</feature>
<keyword evidence="9" id="KW-1185">Reference proteome</keyword>
<feature type="domain" description="C2H2-type" evidence="7">
    <location>
        <begin position="777"/>
        <end position="807"/>
    </location>
</feature>
<keyword evidence="1" id="KW-0479">Metal-binding</keyword>
<dbReference type="GO" id="GO:0008270">
    <property type="term" value="F:zinc ion binding"/>
    <property type="evidence" value="ECO:0007669"/>
    <property type="project" value="UniProtKB-KW"/>
</dbReference>
<feature type="compositionally biased region" description="Low complexity" evidence="6">
    <location>
        <begin position="1544"/>
        <end position="1553"/>
    </location>
</feature>
<feature type="compositionally biased region" description="Basic residues" evidence="6">
    <location>
        <begin position="883"/>
        <end position="903"/>
    </location>
</feature>
<dbReference type="Proteomes" id="UP000310200">
    <property type="component" value="Unassembled WGS sequence"/>
</dbReference>
<feature type="compositionally biased region" description="Low complexity" evidence="6">
    <location>
        <begin position="1910"/>
        <end position="1922"/>
    </location>
</feature>
<dbReference type="PROSITE" id="PS50157">
    <property type="entry name" value="ZINC_FINGER_C2H2_2"/>
    <property type="match status" value="3"/>
</dbReference>
<feature type="region of interest" description="Disordered" evidence="6">
    <location>
        <begin position="1569"/>
        <end position="1661"/>
    </location>
</feature>
<feature type="compositionally biased region" description="Polar residues" evidence="6">
    <location>
        <begin position="157"/>
        <end position="171"/>
    </location>
</feature>
<feature type="compositionally biased region" description="Polar residues" evidence="6">
    <location>
        <begin position="672"/>
        <end position="710"/>
    </location>
</feature>
<dbReference type="EMBL" id="QBLH01001013">
    <property type="protein sequence ID" value="TGZ53497.1"/>
    <property type="molecule type" value="Genomic_DNA"/>
</dbReference>
<feature type="region of interest" description="Disordered" evidence="6">
    <location>
        <begin position="1739"/>
        <end position="1787"/>
    </location>
</feature>
<dbReference type="InterPro" id="IPR013087">
    <property type="entry name" value="Znf_C2H2_type"/>
</dbReference>
<dbReference type="STRING" id="300112.A0A4S2KZH0"/>
<feature type="region of interest" description="Disordered" evidence="6">
    <location>
        <begin position="1025"/>
        <end position="1084"/>
    </location>
</feature>
<feature type="compositionally biased region" description="Basic and acidic residues" evidence="6">
    <location>
        <begin position="1831"/>
        <end position="1842"/>
    </location>
</feature>
<feature type="compositionally biased region" description="Polar residues" evidence="6">
    <location>
        <begin position="1619"/>
        <end position="1635"/>
    </location>
</feature>
<protein>
    <submittedName>
        <fullName evidence="8">Gastrula zinc finger protein</fullName>
    </submittedName>
</protein>
<dbReference type="SMART" id="SM00355">
    <property type="entry name" value="ZnF_C2H2"/>
    <property type="match status" value="9"/>
</dbReference>
<evidence type="ECO:0000256" key="6">
    <source>
        <dbReference type="SAM" id="MobiDB-lite"/>
    </source>
</evidence>
<feature type="region of interest" description="Disordered" evidence="6">
    <location>
        <begin position="833"/>
        <end position="920"/>
    </location>
</feature>
<feature type="region of interest" description="Disordered" evidence="6">
    <location>
        <begin position="145"/>
        <end position="181"/>
    </location>
</feature>
<feature type="region of interest" description="Disordered" evidence="6">
    <location>
        <begin position="1897"/>
        <end position="1922"/>
    </location>
</feature>
<evidence type="ECO:0000256" key="1">
    <source>
        <dbReference type="ARBA" id="ARBA00022723"/>
    </source>
</evidence>
<feature type="compositionally biased region" description="Acidic residues" evidence="6">
    <location>
        <begin position="145"/>
        <end position="156"/>
    </location>
</feature>
<accession>A0A4S2KZH0</accession>
<evidence type="ECO:0000256" key="5">
    <source>
        <dbReference type="PROSITE-ProRule" id="PRU00042"/>
    </source>
</evidence>
<feature type="compositionally biased region" description="Polar residues" evidence="6">
    <location>
        <begin position="1844"/>
        <end position="1858"/>
    </location>
</feature>
<feature type="region of interest" description="Disordered" evidence="6">
    <location>
        <begin position="301"/>
        <end position="335"/>
    </location>
</feature>
<feature type="compositionally biased region" description="Low complexity" evidence="6">
    <location>
        <begin position="564"/>
        <end position="580"/>
    </location>
</feature>
<feature type="region of interest" description="Disordered" evidence="6">
    <location>
        <begin position="1544"/>
        <end position="1563"/>
    </location>
</feature>
<feature type="compositionally biased region" description="Basic residues" evidence="6">
    <location>
        <begin position="500"/>
        <end position="515"/>
    </location>
</feature>
<feature type="compositionally biased region" description="Polar residues" evidence="6">
    <location>
        <begin position="833"/>
        <end position="857"/>
    </location>
</feature>
<proteinExistence type="predicted"/>
<evidence type="ECO:0000313" key="8">
    <source>
        <dbReference type="EMBL" id="TGZ53497.1"/>
    </source>
</evidence>
<sequence length="2028" mass="228183">MDSDEELFDATPSCSTSTKTSLNLTQQTKDLTLDSTQERDSNNVTTKNISVKLTRLPNAKIEEELPTHLHLAKKKRRFSWKFGQICTKGRSEKNEKRKKSSFFIPSRSLQFQKMEFTTEDISILSKDRENEENAPLNESYDVEVLSEGDQENEQDAQSETKSFISSPSQAQKEVEEEEEEDSYAAKTYVCARTLPYEFHRKSGKMFDDGTIVKNTTPSLLLSPNSKNAEPSLHSNTSYLSECSSSNSANATKRLIHSKLKFMAKRVKGNQLDEWKFKRKYTSSDSEIEEILVKKRCRRISNESDDEDSSVSNAEAIDNNNKDNKDNNRSKSSLSLEKIDKKEMDIQIKSARVILTRLEEMEDEDVIKWREIKTKPLDITASEPVEEQQLDRLELVPNLVTLESQDKLILPQEDGLLETKEPPISKDSPLSRNVERRRALKSRLNKLRKKYKLFKKPRVLMIDLDTLCSSKDGRYSATEVDRLTKKYVTFVINSNNQHKIRRSKTYRHAHLQKRSTQRIPIDAENTAEDNNTSPTLSRRQNVQTAQNSDEDVPFKIHRKFIQNRSKSSSSSGTSEKSGPSSQKRLEIWRNAFRKITTSEKPQKKTTSAQSTSTSQTPSISRKSPKKSVVARCESVFTLPSTSTSSPKHSTLVGSPRKLASPKKQTEVSAKPTKCNTAKPESSVSSKNFPNVEKNISNSDFTQSKENTVSKSPCKNAKEVDVAISDAFLNSSKKISNTTRKSRKAIKFGSKILLGISTKSIIPNMCGDERSLRRRNQTYKCTVCNELFENQEQLVKHMLITNFHNTRRARRAFSNASKSEEASMLDKTVVNKNSQNLEKSKPSTSQEQCSSVNGEGSSHQSDKSVVDSDMEISSSSSSSLSSRVVKTHHERSKMPHKKTKAKSTTKSKSNLKLDSSNRAKSLESKNVKLNRLRNSRIRRRCTICLQVFDTSYQLFRHTFKHMAHDLKSMYTSIEKIKIATSQESNDNDDQVDDVGENATSQEFNENNDQVDDIGENLVEAVTEEVEVAKNGVNGQEKRSENTNKSSAKNPVASRVTQPDATKGRSDASNVSAANTVERDSQRQSTPLANNVEQNVQIAEKVRTCVAKSSSEQSTKSFTICECHRPKTSNESPVQIEIVLLCTICQTLFRRFDCFEAHCAQLSAEGTLCNKNRRTSRKSTLLCVNCQQTLNSVQELGLHLVMHSRLYRASTATFWCNICKVIFYGLGQLFTNHFQNHAKNPLFLASRLSFPRPSNIGSKLIKFRSTDNDNDQLPELYMQIADHVCQDCRTPFMTLQALKSHKMICPNATTTSADPRSGSSNSITFTKIPIMLICGFCNKTYYSRMSFEVHSLEHTQKRDVHLHYTCVAVTAVTKVYICKVCTTMWQSLQSFEEHWQTHAALQEDYICSRCRNHYNSIDLFQRHASVHRSNNEMQQMPITCEVVYRDISNLNSTNPQKDAAGDDLPYMDLSCFNNDLNVEKTVNGKSREIEELTQSVLEKILFGNRPAQEAVISSELSVGSNKKLQATKNVSQVPVQVPSPNVVVTQSRRSNNSNLRNCDDDSEEEEDLTIVLSESEESSVSRNIDSTPSIKRPNTQENAKSTSNSAVTDEQIQRSNDADSAVASTSNDVSISANSNARHSVITPRESANTQLNTNVSNSKDDKISDANKTLENCVDQSDANSSKELLPKNAMSSVPKSFLRVKSLAELTNNHFCRLCGMSFESRLKLRGHVPACTHIHNMQLARQGKQDGQTSSSDNAQARPAKPINPVVSVPTTSTQDCPVSSVASTANVPPSITVRPSAPIRVIDTTNSRQYQVIGVKPLHSGKSNTIADVSKPKETLPREVTRPLNNVSATPHSSQKTAYHQNLPAHVSHPLKKSTQLTQQQQSTGTVAIKPFLQTAYQTPRPPPPPYPQQQQPQQLQQQPQQFQQLLQVQQQPQLQQQPQQQQQFQKQLQQSQLQQLQHNMIPTSSDNVMLVPVNTMHQTSKNPDRYACLYCPGFECGSVQEFTLHEHSPKHEARSHYNRVAYVPQA</sequence>
<keyword evidence="2" id="KW-0677">Repeat</keyword>
<keyword evidence="4" id="KW-0862">Zinc</keyword>
<reference evidence="8 9" key="1">
    <citation type="journal article" date="2019" name="Philos. Trans. R. Soc. Lond., B, Biol. Sci.">
        <title>Ant behaviour and brain gene expression of defending hosts depend on the ecological success of the intruding social parasite.</title>
        <authorList>
            <person name="Kaur R."/>
            <person name="Stoldt M."/>
            <person name="Jongepier E."/>
            <person name="Feldmeyer B."/>
            <person name="Menzel F."/>
            <person name="Bornberg-Bauer E."/>
            <person name="Foitzik S."/>
        </authorList>
    </citation>
    <scope>NUCLEOTIDE SEQUENCE [LARGE SCALE GENOMIC DNA]</scope>
    <source>
        <tissue evidence="8">Whole body</tissue>
    </source>
</reference>
<feature type="compositionally biased region" description="Polar residues" evidence="6">
    <location>
        <begin position="1769"/>
        <end position="1787"/>
    </location>
</feature>
<feature type="compositionally biased region" description="Polar residues" evidence="6">
    <location>
        <begin position="1040"/>
        <end position="1057"/>
    </location>
</feature>
<dbReference type="PROSITE" id="PS00028">
    <property type="entry name" value="ZINC_FINGER_C2H2_1"/>
    <property type="match status" value="6"/>
</dbReference>
<feature type="compositionally biased region" description="Polar residues" evidence="6">
    <location>
        <begin position="12"/>
        <end position="35"/>
    </location>
</feature>
<feature type="domain" description="C2H2-type" evidence="7">
    <location>
        <begin position="1329"/>
        <end position="1356"/>
    </location>
</feature>
<feature type="compositionally biased region" description="Polar residues" evidence="6">
    <location>
        <begin position="527"/>
        <end position="546"/>
    </location>
</feature>
<comment type="caution">
    <text evidence="8">The sequence shown here is derived from an EMBL/GenBank/DDBJ whole genome shotgun (WGS) entry which is preliminary data.</text>
</comment>
<organism evidence="8 9">
    <name type="scientific">Temnothorax longispinosus</name>
    <dbReference type="NCBI Taxonomy" id="300112"/>
    <lineage>
        <taxon>Eukaryota</taxon>
        <taxon>Metazoa</taxon>
        <taxon>Ecdysozoa</taxon>
        <taxon>Arthropoda</taxon>
        <taxon>Hexapoda</taxon>
        <taxon>Insecta</taxon>
        <taxon>Pterygota</taxon>
        <taxon>Neoptera</taxon>
        <taxon>Endopterygota</taxon>
        <taxon>Hymenoptera</taxon>
        <taxon>Apocrita</taxon>
        <taxon>Aculeata</taxon>
        <taxon>Formicoidea</taxon>
        <taxon>Formicidae</taxon>
        <taxon>Myrmicinae</taxon>
        <taxon>Temnothorax</taxon>
    </lineage>
</organism>
<keyword evidence="3 5" id="KW-0863">Zinc-finger</keyword>
<feature type="compositionally biased region" description="Low complexity" evidence="6">
    <location>
        <begin position="871"/>
        <end position="880"/>
    </location>
</feature>
<evidence type="ECO:0000313" key="9">
    <source>
        <dbReference type="Proteomes" id="UP000310200"/>
    </source>
</evidence>
<feature type="domain" description="C2H2-type" evidence="7">
    <location>
        <begin position="1402"/>
        <end position="1429"/>
    </location>
</feature>
<dbReference type="PANTHER" id="PTHR24379">
    <property type="entry name" value="KRAB AND ZINC FINGER DOMAIN-CONTAINING"/>
    <property type="match status" value="1"/>
</dbReference>
<feature type="compositionally biased region" description="Polar residues" evidence="6">
    <location>
        <begin position="1579"/>
        <end position="1612"/>
    </location>
</feature>
<evidence type="ECO:0000256" key="2">
    <source>
        <dbReference type="ARBA" id="ARBA00022737"/>
    </source>
</evidence>
<feature type="region of interest" description="Disordered" evidence="6">
    <location>
        <begin position="500"/>
        <end position="625"/>
    </location>
</feature>
<evidence type="ECO:0000256" key="3">
    <source>
        <dbReference type="ARBA" id="ARBA00022771"/>
    </source>
</evidence>
<feature type="compositionally biased region" description="Polar residues" evidence="6">
    <location>
        <begin position="1745"/>
        <end position="1755"/>
    </location>
</feature>
<dbReference type="Gene3D" id="3.30.160.60">
    <property type="entry name" value="Classic Zinc Finger"/>
    <property type="match status" value="1"/>
</dbReference>
<feature type="compositionally biased region" description="Basic and acidic residues" evidence="6">
    <location>
        <begin position="319"/>
        <end position="328"/>
    </location>
</feature>
<feature type="compositionally biased region" description="Low complexity" evidence="6">
    <location>
        <begin position="309"/>
        <end position="318"/>
    </location>
</feature>
<feature type="compositionally biased region" description="Low complexity" evidence="6">
    <location>
        <begin position="603"/>
        <end position="617"/>
    </location>
</feature>
<evidence type="ECO:0000259" key="7">
    <source>
        <dbReference type="PROSITE" id="PS50157"/>
    </source>
</evidence>